<dbReference type="AlphaFoldDB" id="G3AJ53"/>
<dbReference type="CDD" id="cd19077">
    <property type="entry name" value="AKR_AKR8A1-2"/>
    <property type="match status" value="1"/>
</dbReference>
<dbReference type="InterPro" id="IPR050791">
    <property type="entry name" value="Aldo-Keto_reductase"/>
</dbReference>
<evidence type="ECO:0000259" key="2">
    <source>
        <dbReference type="Pfam" id="PF00248"/>
    </source>
</evidence>
<dbReference type="KEGG" id="spaa:SPAPADRAFT_59167"/>
<dbReference type="InterPro" id="IPR036812">
    <property type="entry name" value="NAD(P)_OxRdtase_dom_sf"/>
</dbReference>
<dbReference type="PANTHER" id="PTHR43625:SF78">
    <property type="entry name" value="PYRIDOXAL REDUCTASE-RELATED"/>
    <property type="match status" value="1"/>
</dbReference>
<dbReference type="OrthoDB" id="37537at2759"/>
<keyword evidence="4" id="KW-1185">Reference proteome</keyword>
<dbReference type="PANTHER" id="PTHR43625">
    <property type="entry name" value="AFLATOXIN B1 ALDEHYDE REDUCTASE"/>
    <property type="match status" value="1"/>
</dbReference>
<accession>G3AJ53</accession>
<dbReference type="Gene3D" id="3.20.20.100">
    <property type="entry name" value="NADP-dependent oxidoreductase domain"/>
    <property type="match status" value="1"/>
</dbReference>
<dbReference type="FunCoup" id="G3AJ53">
    <property type="interactions" value="45"/>
</dbReference>
<dbReference type="OMA" id="YPVEETI"/>
<sequence length="346" mass="38784">MSYTAVNIPGRFGFGTMSMTWKPVPPPTAQSIETLKFVTSHKEFGTKLLNGGEFYGPDDANLKLFKEFLDSNDPEANKELIVSIKGGVGPDLRPDGGRESIKRSIENIASYFPKENRPKLIFEIARVDTSIPYEETVGHIAEFVKNGTIDGISLSEVGIESIRKAITVFPISCVELELNLFSPEVINTGILKELSAHQIPLIAYSPLCRGLLTDYCVEHADTFLDEIPEGDFRLYLDKFQPDNFKHNLVALKKLYDYAHNVKKTTLETLALSWILKISGKENFKGIPKVTHILPIPSGSTTARVTSNFSNFIELTDEDLQAIDKIFEENPIRGLRYNEHLEDSLMQ</sequence>
<evidence type="ECO:0000313" key="3">
    <source>
        <dbReference type="EMBL" id="EGW33810.1"/>
    </source>
</evidence>
<dbReference type="InterPro" id="IPR023210">
    <property type="entry name" value="NADP_OxRdtase_dom"/>
</dbReference>
<reference evidence="3 4" key="1">
    <citation type="journal article" date="2011" name="Proc. Natl. Acad. Sci. U.S.A.">
        <title>Comparative genomics of xylose-fermenting fungi for enhanced biofuel production.</title>
        <authorList>
            <person name="Wohlbach D.J."/>
            <person name="Kuo A."/>
            <person name="Sato T.K."/>
            <person name="Potts K.M."/>
            <person name="Salamov A.A."/>
            <person name="LaButti K.M."/>
            <person name="Sun H."/>
            <person name="Clum A."/>
            <person name="Pangilinan J.L."/>
            <person name="Lindquist E.A."/>
            <person name="Lucas S."/>
            <person name="Lapidus A."/>
            <person name="Jin M."/>
            <person name="Gunawan C."/>
            <person name="Balan V."/>
            <person name="Dale B.E."/>
            <person name="Jeffries T.W."/>
            <person name="Zinkel R."/>
            <person name="Barry K.W."/>
            <person name="Grigoriev I.V."/>
            <person name="Gasch A.P."/>
        </authorList>
    </citation>
    <scope>NUCLEOTIDE SEQUENCE [LARGE SCALE GENOMIC DNA]</scope>
    <source>
        <strain evidence="4">NRRL Y-27907 / 11-Y1</strain>
    </source>
</reference>
<dbReference type="Pfam" id="PF00248">
    <property type="entry name" value="Aldo_ket_red"/>
    <property type="match status" value="1"/>
</dbReference>
<feature type="domain" description="NADP-dependent oxidoreductase" evidence="2">
    <location>
        <begin position="13"/>
        <end position="325"/>
    </location>
</feature>
<protein>
    <submittedName>
        <fullName evidence="3">Pyridoxine 4-dehydrogenase</fullName>
    </submittedName>
</protein>
<organism evidence="4">
    <name type="scientific">Spathaspora passalidarum (strain NRRL Y-27907 / 11-Y1)</name>
    <dbReference type="NCBI Taxonomy" id="619300"/>
    <lineage>
        <taxon>Eukaryota</taxon>
        <taxon>Fungi</taxon>
        <taxon>Dikarya</taxon>
        <taxon>Ascomycota</taxon>
        <taxon>Saccharomycotina</taxon>
        <taxon>Pichiomycetes</taxon>
        <taxon>Debaryomycetaceae</taxon>
        <taxon>Spathaspora</taxon>
    </lineage>
</organism>
<dbReference type="GO" id="GO:0016491">
    <property type="term" value="F:oxidoreductase activity"/>
    <property type="evidence" value="ECO:0007669"/>
    <property type="project" value="UniProtKB-KW"/>
</dbReference>
<evidence type="ECO:0000256" key="1">
    <source>
        <dbReference type="ARBA" id="ARBA00023002"/>
    </source>
</evidence>
<gene>
    <name evidence="3" type="ORF">SPAPADRAFT_59167</name>
</gene>
<name>G3AJ53_SPAPN</name>
<dbReference type="InParanoid" id="G3AJ53"/>
<dbReference type="GeneID" id="18872804"/>
<dbReference type="RefSeq" id="XP_007373394.1">
    <property type="nucleotide sequence ID" value="XM_007373332.1"/>
</dbReference>
<dbReference type="HOGENOM" id="CLU_023205_2_1_1"/>
<dbReference type="GO" id="GO:0005737">
    <property type="term" value="C:cytoplasm"/>
    <property type="evidence" value="ECO:0007669"/>
    <property type="project" value="TreeGrafter"/>
</dbReference>
<evidence type="ECO:0000313" key="4">
    <source>
        <dbReference type="Proteomes" id="UP000000709"/>
    </source>
</evidence>
<keyword evidence="1" id="KW-0560">Oxidoreductase</keyword>
<proteinExistence type="predicted"/>
<dbReference type="SUPFAM" id="SSF51430">
    <property type="entry name" value="NAD(P)-linked oxidoreductase"/>
    <property type="match status" value="1"/>
</dbReference>
<dbReference type="eggNOG" id="KOG1575">
    <property type="taxonomic scope" value="Eukaryota"/>
</dbReference>
<dbReference type="EMBL" id="GL996500">
    <property type="protein sequence ID" value="EGW33810.1"/>
    <property type="molecule type" value="Genomic_DNA"/>
</dbReference>
<dbReference type="STRING" id="619300.G3AJ53"/>
<dbReference type="Proteomes" id="UP000000709">
    <property type="component" value="Unassembled WGS sequence"/>
</dbReference>